<keyword evidence="2" id="KW-1185">Reference proteome</keyword>
<evidence type="ECO:0000313" key="2">
    <source>
        <dbReference type="Proteomes" id="UP001054902"/>
    </source>
</evidence>
<proteinExistence type="predicted"/>
<name>A0AAD3HBH2_9STRA</name>
<dbReference type="Proteomes" id="UP001054902">
    <property type="component" value="Unassembled WGS sequence"/>
</dbReference>
<dbReference type="AlphaFoldDB" id="A0AAD3HBH2"/>
<comment type="caution">
    <text evidence="1">The sequence shown here is derived from an EMBL/GenBank/DDBJ whole genome shotgun (WGS) entry which is preliminary data.</text>
</comment>
<organism evidence="1 2">
    <name type="scientific">Chaetoceros tenuissimus</name>
    <dbReference type="NCBI Taxonomy" id="426638"/>
    <lineage>
        <taxon>Eukaryota</taxon>
        <taxon>Sar</taxon>
        <taxon>Stramenopiles</taxon>
        <taxon>Ochrophyta</taxon>
        <taxon>Bacillariophyta</taxon>
        <taxon>Coscinodiscophyceae</taxon>
        <taxon>Chaetocerotophycidae</taxon>
        <taxon>Chaetocerotales</taxon>
        <taxon>Chaetocerotaceae</taxon>
        <taxon>Chaetoceros</taxon>
    </lineage>
</organism>
<sequence>MGRCRRKVCWCQGSSGSRALQFCSIDVVCMWKKANCIPFQDNTWQAKLTGTWTFQDSRRMTEDVVGCRRIIEPTWHLSQK</sequence>
<protein>
    <submittedName>
        <fullName evidence="1">Uncharacterized protein</fullName>
    </submittedName>
</protein>
<reference evidence="1 2" key="1">
    <citation type="journal article" date="2021" name="Sci. Rep.">
        <title>The genome of the diatom Chaetoceros tenuissimus carries an ancient integrated fragment of an extant virus.</title>
        <authorList>
            <person name="Hongo Y."/>
            <person name="Kimura K."/>
            <person name="Takaki Y."/>
            <person name="Yoshida Y."/>
            <person name="Baba S."/>
            <person name="Kobayashi G."/>
            <person name="Nagasaki K."/>
            <person name="Hano T."/>
            <person name="Tomaru Y."/>
        </authorList>
    </citation>
    <scope>NUCLEOTIDE SEQUENCE [LARGE SCALE GENOMIC DNA]</scope>
    <source>
        <strain evidence="1 2">NIES-3715</strain>
    </source>
</reference>
<gene>
    <name evidence="1" type="ORF">CTEN210_13931</name>
</gene>
<accession>A0AAD3HBH2</accession>
<dbReference type="EMBL" id="BLLK01000058">
    <property type="protein sequence ID" value="GFH57455.1"/>
    <property type="molecule type" value="Genomic_DNA"/>
</dbReference>
<evidence type="ECO:0000313" key="1">
    <source>
        <dbReference type="EMBL" id="GFH57455.1"/>
    </source>
</evidence>